<name>A0A413PMJ3_9FIRM</name>
<dbReference type="Proteomes" id="UP000286561">
    <property type="component" value="Unassembled WGS sequence"/>
</dbReference>
<dbReference type="EMBL" id="QSEP01000171">
    <property type="protein sequence ID" value="RGZ77212.1"/>
    <property type="molecule type" value="Genomic_DNA"/>
</dbReference>
<accession>A0A413PMJ3</accession>
<sequence length="195" mass="22184">MDKKVIRRDNIRQKQIIKKDSRTRTDIQLKKGREMTKEQFIMELEQCLQGEVSAYELSDSLTYYRQYFEDEIRNGKSEEQVVEELGSPRLIARSIIDAHGIEESASGNSDYGDNSYGSGYAQNDSSYRSYGDAYSDRRDIENNNQKGALQSAGKMIMTIIISALVFFIVLFLLRALLPLAVIIIAAVLIVRLIRG</sequence>
<proteinExistence type="predicted"/>
<evidence type="ECO:0000313" key="2">
    <source>
        <dbReference type="EMBL" id="RGZ77212.1"/>
    </source>
</evidence>
<keyword evidence="1" id="KW-1133">Transmembrane helix</keyword>
<organism evidence="2 3">
    <name type="scientific">Anaerobutyricum hallii</name>
    <dbReference type="NCBI Taxonomy" id="39488"/>
    <lineage>
        <taxon>Bacteria</taxon>
        <taxon>Bacillati</taxon>
        <taxon>Bacillota</taxon>
        <taxon>Clostridia</taxon>
        <taxon>Lachnospirales</taxon>
        <taxon>Lachnospiraceae</taxon>
        <taxon>Anaerobutyricum</taxon>
    </lineage>
</organism>
<keyword evidence="1" id="KW-0472">Membrane</keyword>
<feature type="transmembrane region" description="Helical" evidence="1">
    <location>
        <begin position="175"/>
        <end position="193"/>
    </location>
</feature>
<keyword evidence="1" id="KW-0812">Transmembrane</keyword>
<feature type="transmembrane region" description="Helical" evidence="1">
    <location>
        <begin position="147"/>
        <end position="169"/>
    </location>
</feature>
<evidence type="ECO:0000256" key="1">
    <source>
        <dbReference type="SAM" id="Phobius"/>
    </source>
</evidence>
<comment type="caution">
    <text evidence="2">The sequence shown here is derived from an EMBL/GenBank/DDBJ whole genome shotgun (WGS) entry which is preliminary data.</text>
</comment>
<dbReference type="Pfam" id="PF22564">
    <property type="entry name" value="HAAS"/>
    <property type="match status" value="1"/>
</dbReference>
<protein>
    <submittedName>
        <fullName evidence="2">DUF1700 domain-containing protein</fullName>
    </submittedName>
</protein>
<reference evidence="2 3" key="1">
    <citation type="submission" date="2018-08" db="EMBL/GenBank/DDBJ databases">
        <title>A genome reference for cultivated species of the human gut microbiota.</title>
        <authorList>
            <person name="Zou Y."/>
            <person name="Xue W."/>
            <person name="Luo G."/>
        </authorList>
    </citation>
    <scope>NUCLEOTIDE SEQUENCE [LARGE SCALE GENOMIC DNA]</scope>
    <source>
        <strain evidence="2 3">AM48-23BH</strain>
    </source>
</reference>
<evidence type="ECO:0000313" key="3">
    <source>
        <dbReference type="Proteomes" id="UP000286561"/>
    </source>
</evidence>
<gene>
    <name evidence="2" type="ORF">DW972_14745</name>
</gene>
<dbReference type="AlphaFoldDB" id="A0A413PMJ3"/>